<keyword evidence="1" id="KW-0479">Metal-binding</keyword>
<dbReference type="InterPro" id="IPR013088">
    <property type="entry name" value="Znf_NHR/GATA"/>
</dbReference>
<dbReference type="Proteomes" id="UP001329825">
    <property type="component" value="Chromosome 4"/>
</dbReference>
<keyword evidence="5" id="KW-1185">Reference proteome</keyword>
<keyword evidence="1" id="KW-0862">Zinc</keyword>
<dbReference type="RefSeq" id="XP_062790846.1">
    <property type="nucleotide sequence ID" value="XM_062934795.1"/>
</dbReference>
<accession>A0ABZ1CWV2</accession>
<keyword evidence="1" id="KW-0863">Zinc-finger</keyword>
<dbReference type="GeneID" id="87955190"/>
<feature type="compositionally biased region" description="Polar residues" evidence="2">
    <location>
        <begin position="151"/>
        <end position="174"/>
    </location>
</feature>
<name>A0ABZ1CWV2_9TREE</name>
<dbReference type="CDD" id="cd00202">
    <property type="entry name" value="ZnF_GATA"/>
    <property type="match status" value="1"/>
</dbReference>
<feature type="region of interest" description="Disordered" evidence="2">
    <location>
        <begin position="1"/>
        <end position="27"/>
    </location>
</feature>
<feature type="region of interest" description="Disordered" evidence="2">
    <location>
        <begin position="641"/>
        <end position="682"/>
    </location>
</feature>
<evidence type="ECO:0000256" key="1">
    <source>
        <dbReference type="PROSITE-ProRule" id="PRU00094"/>
    </source>
</evidence>
<proteinExistence type="predicted"/>
<evidence type="ECO:0000313" key="4">
    <source>
        <dbReference type="EMBL" id="WRT66106.1"/>
    </source>
</evidence>
<dbReference type="InterPro" id="IPR000679">
    <property type="entry name" value="Znf_GATA"/>
</dbReference>
<dbReference type="EMBL" id="CP141884">
    <property type="protein sequence ID" value="WRT66106.1"/>
    <property type="molecule type" value="Genomic_DNA"/>
</dbReference>
<feature type="region of interest" description="Disordered" evidence="2">
    <location>
        <begin position="106"/>
        <end position="174"/>
    </location>
</feature>
<feature type="region of interest" description="Disordered" evidence="2">
    <location>
        <begin position="448"/>
        <end position="497"/>
    </location>
</feature>
<feature type="compositionally biased region" description="Basic and acidic residues" evidence="2">
    <location>
        <begin position="655"/>
        <end position="682"/>
    </location>
</feature>
<dbReference type="Gene3D" id="3.30.50.10">
    <property type="entry name" value="Erythroid Transcription Factor GATA-1, subunit A"/>
    <property type="match status" value="1"/>
</dbReference>
<feature type="compositionally biased region" description="Polar residues" evidence="2">
    <location>
        <begin position="106"/>
        <end position="143"/>
    </location>
</feature>
<feature type="region of interest" description="Disordered" evidence="2">
    <location>
        <begin position="286"/>
        <end position="320"/>
    </location>
</feature>
<feature type="region of interest" description="Disordered" evidence="2">
    <location>
        <begin position="333"/>
        <end position="405"/>
    </location>
</feature>
<organism evidence="4 5">
    <name type="scientific">Kwoniella shivajii</name>
    <dbReference type="NCBI Taxonomy" id="564305"/>
    <lineage>
        <taxon>Eukaryota</taxon>
        <taxon>Fungi</taxon>
        <taxon>Dikarya</taxon>
        <taxon>Basidiomycota</taxon>
        <taxon>Agaricomycotina</taxon>
        <taxon>Tremellomycetes</taxon>
        <taxon>Tremellales</taxon>
        <taxon>Cryptococcaceae</taxon>
        <taxon>Kwoniella</taxon>
    </lineage>
</organism>
<dbReference type="PROSITE" id="PS50114">
    <property type="entry name" value="GATA_ZN_FINGER_2"/>
    <property type="match status" value="1"/>
</dbReference>
<reference evidence="4 5" key="1">
    <citation type="submission" date="2024-01" db="EMBL/GenBank/DDBJ databases">
        <title>Comparative genomics of Cryptococcus and Kwoniella reveals pathogenesis evolution and contrasting modes of karyotype evolution via chromosome fusion or intercentromeric recombination.</title>
        <authorList>
            <person name="Coelho M.A."/>
            <person name="David-Palma M."/>
            <person name="Shea T."/>
            <person name="Bowers K."/>
            <person name="McGinley-Smith S."/>
            <person name="Mohammad A.W."/>
            <person name="Gnirke A."/>
            <person name="Yurkov A.M."/>
            <person name="Nowrousian M."/>
            <person name="Sun S."/>
            <person name="Cuomo C.A."/>
            <person name="Heitman J."/>
        </authorList>
    </citation>
    <scope>NUCLEOTIDE SEQUENCE [LARGE SCALE GENOMIC DNA]</scope>
    <source>
        <strain evidence="4">CBS 11374</strain>
    </source>
</reference>
<dbReference type="SMART" id="SM00401">
    <property type="entry name" value="ZnF_GATA"/>
    <property type="match status" value="1"/>
</dbReference>
<evidence type="ECO:0000256" key="2">
    <source>
        <dbReference type="SAM" id="MobiDB-lite"/>
    </source>
</evidence>
<feature type="compositionally biased region" description="Basic and acidic residues" evidence="2">
    <location>
        <begin position="448"/>
        <end position="461"/>
    </location>
</feature>
<feature type="compositionally biased region" description="Pro residues" evidence="2">
    <location>
        <begin position="299"/>
        <end position="309"/>
    </location>
</feature>
<dbReference type="SUPFAM" id="SSF57716">
    <property type="entry name" value="Glucocorticoid receptor-like (DNA-binding domain)"/>
    <property type="match status" value="1"/>
</dbReference>
<gene>
    <name evidence="4" type="ORF">IL334_003059</name>
</gene>
<evidence type="ECO:0000313" key="5">
    <source>
        <dbReference type="Proteomes" id="UP001329825"/>
    </source>
</evidence>
<feature type="compositionally biased region" description="Low complexity" evidence="2">
    <location>
        <begin position="644"/>
        <end position="654"/>
    </location>
</feature>
<protein>
    <recommendedName>
        <fullName evidence="3">GATA-type domain-containing protein</fullName>
    </recommendedName>
</protein>
<evidence type="ECO:0000259" key="3">
    <source>
        <dbReference type="PROSITE" id="PS50114"/>
    </source>
</evidence>
<sequence length="682" mass="74130">MSDYIASPRPPSTISSPIVEQPLPVTPTEPLQSTQLVRASSNIVPSQNLNRTYSTDFLNLPSYIFNTVSPFPTLTGVNNSDNSMSSAPKGMNHHHSASFTYGSSQLQNQISSGISQERSTASPTQPTGLNAAQQYSWPPKTTSPVPPYFPNATSSPSAHVQVQPPTSLSQNVQQPHYSPTQALPQLQPLYSASSNPASVPTMMLPPLRIPKHSDPRINPAYASSSLSPYQNNFGYPPSYANVNQYSQYQRPPTGGYFSGHVFHYSNSSSAGTDPWTPLSPTGNGGISYFNSSPVHQPYAAPPPHQPLPTTPSTIQPSAFPSWQVPSEIKSKSGYSLNSPLGMPGSENSRLLDRRSSTPGGQSTERWDRPSMVPSSNTSDHPSSDIDDEAKSEVKPEVTYTTDAEVKQTPEIKRMCYNCDNRSPPSWRKSVIHPGRILCNKCGIFERTHQKSRPRQNDDQKLRRSGQSGGISGSANRRNKQIPPQLQVMKDEGDGSPVPLSPYSAIPSQATPLSATFSTSSSYTSPSEHLLSSGAAGHRRVAFNAYNHSSPSQHEVNTPVSLIDGIYTNSNFASSRVNSGHHAHGSSPYAHAYAKRPYPQSLRFDAIQSSSSSLWTSQIPQMGENISPSWMANTRRHSDISIHPSLLSNTSSKSSFGDRPERQSNNEDQDKTEGNDGVKVESV</sequence>
<feature type="domain" description="GATA-type" evidence="3">
    <location>
        <begin position="409"/>
        <end position="453"/>
    </location>
</feature>